<evidence type="ECO:0000256" key="6">
    <source>
        <dbReference type="ARBA" id="ARBA00023136"/>
    </source>
</evidence>
<evidence type="ECO:0000313" key="9">
    <source>
        <dbReference type="EMBL" id="GAQ79508.1"/>
    </source>
</evidence>
<dbReference type="PANTHER" id="PTHR30509:SF9">
    <property type="entry name" value="MULTIDRUG RESISTANCE PROTEIN MDTO"/>
    <property type="match status" value="1"/>
</dbReference>
<feature type="compositionally biased region" description="Acidic residues" evidence="7">
    <location>
        <begin position="1114"/>
        <end position="1128"/>
    </location>
</feature>
<dbReference type="EMBL" id="DF236981">
    <property type="protein sequence ID" value="GAQ79508.1"/>
    <property type="molecule type" value="Genomic_DNA"/>
</dbReference>
<keyword evidence="5 8" id="KW-1133">Transmembrane helix</keyword>
<keyword evidence="4 8" id="KW-0812">Transmembrane</keyword>
<feature type="compositionally biased region" description="Low complexity" evidence="7">
    <location>
        <begin position="1048"/>
        <end position="1063"/>
    </location>
</feature>
<feature type="compositionally biased region" description="Polar residues" evidence="7">
    <location>
        <begin position="780"/>
        <end position="791"/>
    </location>
</feature>
<feature type="compositionally biased region" description="Low complexity" evidence="7">
    <location>
        <begin position="990"/>
        <end position="1014"/>
    </location>
</feature>
<sequence length="1264" mass="134902">MARVSNVIQDRRGGSKAINLKGSSGALLVDGIFATRFLRRVEYAVRQGLAVGIACIWVLIPTIASPFSRVAFLAAVLALISCNENFGRTIRSGVLCLLAAVAGALLVTAWHEAVGTSYGASWGGVALFSFLLTYPRFDPLALKIAQVLNVSSLITFHLTPTLPWYFPFQTAAACAVGCGSAIIALVLPYPRAASAEAKTRVATAAKVSTAIFSSLVESYTALSDERATFMQLQAAYLMQSADLNLGWFQAVVSDLSWEPWVRRRWSRQVAAYVQLTKELTTCLRGMHRAVTDWDLQNSAHNPLKSKMAAALRRLGMCTGYSLGHEAALLRGAHHDPPDVAAAGGACLEESVLSDFLHDLQLAREYAYYREPYTENGQVVFPNAPLWGMLASSFFLFHAYQYACAIHKAQVALAQLGEAGAQRESSAGEDEQAEAEEGQADDPAPQKGGPHVVARKATSAAKAVWAGLVAWWAPDGDKVKEAVRRTAALVCAGIVGLALSPYGLWAAIAAAFVGGQRIGGSFNTALNRLQGSVAGAVAGFLLLLAVRKVPAVIGVTLALWVAVSGYVRTNAEHGYGGLVGGFTAIVIMLGQPPDIPRATLETYAFTRLYEQCIGILFVVLFDYALWPARAVKLIHQEATANMNRLGELWSLLLEQYLDAHTLEHRRAAVVDIIRLEATITASVAKQKQLAKDAAQEPQLWHAPFPEAPWQSLIAGQESAVRLMGTVRRTMSVRTSEVLAEQMGVLVQPLRPQLEVLGQEIQATFMGLVAGMGGRPAAVPGSLTTQEPPQRSWRTWLHRLRPRRGTSGDKREEGSRQEAVGEQAGKGPGTANGAPPASLPVSLSGLSSASSAERSSRTADTASLEDGSPHSTGPPVWPGPEPGTAPQGTRSEGNTPRPQRSRPPSYSQRVVDEIDARIAAIEREEEEKAERQRARRASLDRQCRDGGGSLKQRTESMEHSRTPHAVAPLGKAAQAALSVEVVVGRGGQVELAARPPAGGGSASELSCSPSPSSDGSTHARQFEAWNEVSIQGGAVPDLVLGERRTAAAQAGAGAAGAEGPQAGEATTRGGSAVRPQGTPEGIAEKGGWTEGGGLEEEEEQADAGESKSSGQRADGAELDGEGETEADGEAPDVMVGPTLRERRQRALAGLQRRYEAVIQGLIAARRAEPETPLLGSEALLHFNTLMYTMRLLIGEAEKMEKAIREGRQMSRPIRLGTIAQLPYDVAVKREAAYDQDPVTQLLGPGPTPSALWRHRINEEADEGKDD</sequence>
<feature type="compositionally biased region" description="Acidic residues" evidence="7">
    <location>
        <begin position="1091"/>
        <end position="1100"/>
    </location>
</feature>
<dbReference type="Proteomes" id="UP000054558">
    <property type="component" value="Unassembled WGS sequence"/>
</dbReference>
<feature type="compositionally biased region" description="Low complexity" evidence="7">
    <location>
        <begin position="894"/>
        <end position="907"/>
    </location>
</feature>
<keyword evidence="2" id="KW-0813">Transport</keyword>
<feature type="compositionally biased region" description="Acidic residues" evidence="7">
    <location>
        <begin position="426"/>
        <end position="439"/>
    </location>
</feature>
<feature type="region of interest" description="Disordered" evidence="7">
    <location>
        <begin position="421"/>
        <end position="450"/>
    </location>
</feature>
<feature type="transmembrane region" description="Helical" evidence="8">
    <location>
        <begin position="601"/>
        <end position="625"/>
    </location>
</feature>
<evidence type="ECO:0000256" key="1">
    <source>
        <dbReference type="ARBA" id="ARBA00004651"/>
    </source>
</evidence>
<feature type="region of interest" description="Disordered" evidence="7">
    <location>
        <begin position="775"/>
        <end position="959"/>
    </location>
</feature>
<feature type="transmembrane region" description="Helical" evidence="8">
    <location>
        <begin position="550"/>
        <end position="566"/>
    </location>
</feature>
<evidence type="ECO:0000256" key="4">
    <source>
        <dbReference type="ARBA" id="ARBA00022692"/>
    </source>
</evidence>
<evidence type="ECO:0000256" key="7">
    <source>
        <dbReference type="SAM" id="MobiDB-lite"/>
    </source>
</evidence>
<organism evidence="9 10">
    <name type="scientific">Klebsormidium nitens</name>
    <name type="common">Green alga</name>
    <name type="synonym">Ulothrix nitens</name>
    <dbReference type="NCBI Taxonomy" id="105231"/>
    <lineage>
        <taxon>Eukaryota</taxon>
        <taxon>Viridiplantae</taxon>
        <taxon>Streptophyta</taxon>
        <taxon>Klebsormidiophyceae</taxon>
        <taxon>Klebsormidiales</taxon>
        <taxon>Klebsormidiaceae</taxon>
        <taxon>Klebsormidium</taxon>
    </lineage>
</organism>
<evidence type="ECO:0000256" key="8">
    <source>
        <dbReference type="SAM" id="Phobius"/>
    </source>
</evidence>
<feature type="region of interest" description="Disordered" evidence="7">
    <location>
        <begin position="1048"/>
        <end position="1136"/>
    </location>
</feature>
<protein>
    <submittedName>
        <fullName evidence="9">Uncharacterized protein</fullName>
    </submittedName>
</protein>
<feature type="compositionally biased region" description="Basic and acidic residues" evidence="7">
    <location>
        <begin position="804"/>
        <end position="814"/>
    </location>
</feature>
<keyword evidence="6 8" id="KW-0472">Membrane</keyword>
<feature type="compositionally biased region" description="Basic and acidic residues" evidence="7">
    <location>
        <begin position="950"/>
        <end position="959"/>
    </location>
</feature>
<evidence type="ECO:0000256" key="2">
    <source>
        <dbReference type="ARBA" id="ARBA00022448"/>
    </source>
</evidence>
<dbReference type="GO" id="GO:0005886">
    <property type="term" value="C:plasma membrane"/>
    <property type="evidence" value="ECO:0000318"/>
    <property type="project" value="GO_Central"/>
</dbReference>
<feature type="region of interest" description="Disordered" evidence="7">
    <location>
        <begin position="990"/>
        <end position="1017"/>
    </location>
</feature>
<dbReference type="GO" id="GO:0022857">
    <property type="term" value="F:transmembrane transporter activity"/>
    <property type="evidence" value="ECO:0007669"/>
    <property type="project" value="InterPro"/>
</dbReference>
<evidence type="ECO:0000313" key="10">
    <source>
        <dbReference type="Proteomes" id="UP000054558"/>
    </source>
</evidence>
<accession>A0A1Y1HUI0</accession>
<dbReference type="InterPro" id="IPR006726">
    <property type="entry name" value="PHBA_efflux_AaeB/fusaric-R"/>
</dbReference>
<feature type="transmembrane region" description="Helical" evidence="8">
    <location>
        <begin position="94"/>
        <end position="111"/>
    </location>
</feature>
<feature type="transmembrane region" description="Helical" evidence="8">
    <location>
        <begin position="164"/>
        <end position="187"/>
    </location>
</feature>
<dbReference type="STRING" id="105231.A0A1Y1HUI0"/>
<name>A0A1Y1HUI0_KLENI</name>
<feature type="region of interest" description="Disordered" evidence="7">
    <location>
        <begin position="1234"/>
        <end position="1264"/>
    </location>
</feature>
<feature type="transmembrane region" description="Helical" evidence="8">
    <location>
        <begin position="43"/>
        <end position="60"/>
    </location>
</feature>
<feature type="transmembrane region" description="Helical" evidence="8">
    <location>
        <begin position="486"/>
        <end position="512"/>
    </location>
</feature>
<dbReference type="AlphaFoldDB" id="A0A1Y1HUI0"/>
<evidence type="ECO:0000256" key="3">
    <source>
        <dbReference type="ARBA" id="ARBA00022475"/>
    </source>
</evidence>
<feature type="transmembrane region" description="Helical" evidence="8">
    <location>
        <begin position="66"/>
        <end position="82"/>
    </location>
</feature>
<dbReference type="Pfam" id="PF04632">
    <property type="entry name" value="FUSC"/>
    <property type="match status" value="1"/>
</dbReference>
<comment type="subcellular location">
    <subcellularLocation>
        <location evidence="1">Cell membrane</location>
        <topology evidence="1">Multi-pass membrane protein</topology>
    </subcellularLocation>
</comment>
<feature type="compositionally biased region" description="Basic and acidic residues" evidence="7">
    <location>
        <begin position="908"/>
        <end position="942"/>
    </location>
</feature>
<feature type="transmembrane region" description="Helical" evidence="8">
    <location>
        <begin position="524"/>
        <end position="543"/>
    </location>
</feature>
<keyword evidence="10" id="KW-1185">Reference proteome</keyword>
<dbReference type="PANTHER" id="PTHR30509">
    <property type="entry name" value="P-HYDROXYBENZOIC ACID EFFLUX PUMP SUBUNIT-RELATED"/>
    <property type="match status" value="1"/>
</dbReference>
<feature type="transmembrane region" description="Helical" evidence="8">
    <location>
        <begin position="572"/>
        <end position="589"/>
    </location>
</feature>
<keyword evidence="3" id="KW-1003">Cell membrane</keyword>
<gene>
    <name evidence="9" type="ORF">KFL_000320060</name>
</gene>
<reference evidence="9 10" key="1">
    <citation type="journal article" date="2014" name="Nat. Commun.">
        <title>Klebsormidium flaccidum genome reveals primary factors for plant terrestrial adaptation.</title>
        <authorList>
            <person name="Hori K."/>
            <person name="Maruyama F."/>
            <person name="Fujisawa T."/>
            <person name="Togashi T."/>
            <person name="Yamamoto N."/>
            <person name="Seo M."/>
            <person name="Sato S."/>
            <person name="Yamada T."/>
            <person name="Mori H."/>
            <person name="Tajima N."/>
            <person name="Moriyama T."/>
            <person name="Ikeuchi M."/>
            <person name="Watanabe M."/>
            <person name="Wada H."/>
            <person name="Kobayashi K."/>
            <person name="Saito M."/>
            <person name="Masuda T."/>
            <person name="Sasaki-Sekimoto Y."/>
            <person name="Mashiguchi K."/>
            <person name="Awai K."/>
            <person name="Shimojima M."/>
            <person name="Masuda S."/>
            <person name="Iwai M."/>
            <person name="Nobusawa T."/>
            <person name="Narise T."/>
            <person name="Kondo S."/>
            <person name="Saito H."/>
            <person name="Sato R."/>
            <person name="Murakawa M."/>
            <person name="Ihara Y."/>
            <person name="Oshima-Yamada Y."/>
            <person name="Ohtaka K."/>
            <person name="Satoh M."/>
            <person name="Sonobe K."/>
            <person name="Ishii M."/>
            <person name="Ohtani R."/>
            <person name="Kanamori-Sato M."/>
            <person name="Honoki R."/>
            <person name="Miyazaki D."/>
            <person name="Mochizuki H."/>
            <person name="Umetsu J."/>
            <person name="Higashi K."/>
            <person name="Shibata D."/>
            <person name="Kamiya Y."/>
            <person name="Sato N."/>
            <person name="Nakamura Y."/>
            <person name="Tabata S."/>
            <person name="Ida S."/>
            <person name="Kurokawa K."/>
            <person name="Ohta H."/>
        </authorList>
    </citation>
    <scope>NUCLEOTIDE SEQUENCE [LARGE SCALE GENOMIC DNA]</scope>
    <source>
        <strain evidence="9 10">NIES-2285</strain>
    </source>
</reference>
<feature type="compositionally biased region" description="Low complexity" evidence="7">
    <location>
        <begin position="832"/>
        <end position="860"/>
    </location>
</feature>
<evidence type="ECO:0000256" key="5">
    <source>
        <dbReference type="ARBA" id="ARBA00022989"/>
    </source>
</evidence>
<proteinExistence type="predicted"/>